<organism evidence="3 4">
    <name type="scientific">Aquimarina amphilecti</name>
    <dbReference type="NCBI Taxonomy" id="1038014"/>
    <lineage>
        <taxon>Bacteria</taxon>
        <taxon>Pseudomonadati</taxon>
        <taxon>Bacteroidota</taxon>
        <taxon>Flavobacteriia</taxon>
        <taxon>Flavobacteriales</taxon>
        <taxon>Flavobacteriaceae</taxon>
        <taxon>Aquimarina</taxon>
    </lineage>
</organism>
<evidence type="ECO:0000256" key="1">
    <source>
        <dbReference type="SAM" id="SignalP"/>
    </source>
</evidence>
<dbReference type="Proteomes" id="UP000198521">
    <property type="component" value="Unassembled WGS sequence"/>
</dbReference>
<evidence type="ECO:0000313" key="3">
    <source>
        <dbReference type="EMBL" id="SEM25931.1"/>
    </source>
</evidence>
<dbReference type="OrthoDB" id="241638at2"/>
<dbReference type="RefSeq" id="WP_091412677.1">
    <property type="nucleotide sequence ID" value="NZ_FOAB01000012.1"/>
</dbReference>
<proteinExistence type="predicted"/>
<evidence type="ECO:0000259" key="2">
    <source>
        <dbReference type="Pfam" id="PF08450"/>
    </source>
</evidence>
<dbReference type="InterPro" id="IPR011042">
    <property type="entry name" value="6-blade_b-propeller_TolB-like"/>
</dbReference>
<dbReference type="AlphaFoldDB" id="A0A1H7WWW8"/>
<dbReference type="PANTHER" id="PTHR47572">
    <property type="entry name" value="LIPOPROTEIN-RELATED"/>
    <property type="match status" value="1"/>
</dbReference>
<feature type="chain" id="PRO_5011576661" evidence="1">
    <location>
        <begin position="23"/>
        <end position="284"/>
    </location>
</feature>
<dbReference type="PANTHER" id="PTHR47572:SF5">
    <property type="entry name" value="BLR2277 PROTEIN"/>
    <property type="match status" value="1"/>
</dbReference>
<dbReference type="STRING" id="1038014.SAMN04487910_4559"/>
<feature type="signal peptide" evidence="1">
    <location>
        <begin position="1"/>
        <end position="22"/>
    </location>
</feature>
<dbReference type="SUPFAM" id="SSF63829">
    <property type="entry name" value="Calcium-dependent phosphotriesterase"/>
    <property type="match status" value="1"/>
</dbReference>
<gene>
    <name evidence="3" type="ORF">SAMN04487910_4559</name>
</gene>
<keyword evidence="1" id="KW-0732">Signal</keyword>
<reference evidence="3 4" key="1">
    <citation type="submission" date="2016-10" db="EMBL/GenBank/DDBJ databases">
        <authorList>
            <person name="de Groot N.N."/>
        </authorList>
    </citation>
    <scope>NUCLEOTIDE SEQUENCE [LARGE SCALE GENOMIC DNA]</scope>
    <source>
        <strain evidence="3 4">DSM 25232</strain>
    </source>
</reference>
<dbReference type="Pfam" id="PF08450">
    <property type="entry name" value="SGL"/>
    <property type="match status" value="1"/>
</dbReference>
<dbReference type="InterPro" id="IPR051262">
    <property type="entry name" value="SMP-30/CGR1_Lactonase"/>
</dbReference>
<name>A0A1H7WWW8_AQUAM</name>
<dbReference type="EMBL" id="FOAB01000012">
    <property type="protein sequence ID" value="SEM25931.1"/>
    <property type="molecule type" value="Genomic_DNA"/>
</dbReference>
<protein>
    <submittedName>
        <fullName evidence="3">Sugar lactone lactonase YvrE</fullName>
    </submittedName>
</protein>
<evidence type="ECO:0000313" key="4">
    <source>
        <dbReference type="Proteomes" id="UP000198521"/>
    </source>
</evidence>
<feature type="domain" description="SMP-30/Gluconolactonase/LRE-like region" evidence="2">
    <location>
        <begin position="56"/>
        <end position="272"/>
    </location>
</feature>
<sequence>MKHCLFFNLILFFFLAPFDVISQSVDYTQPGDFTKGIEGPATDYLGNVYAVNYQEEGTIGIVTPDGKASLFLKLPNGSIGNGIRFGGKNKMYVADYINHNILKITTETKKIEVFAHQSLANQPNDIAISDIGVLYASDPNWVTNTGNVWKVTKEKGFELLEGNMGTTNGIEVSPDNKKLYVNESVQRKIWVYDITNTGFIKNKKLFFSFDNYGLDGMRCDNEGNLYICRYGKGSIVVLSEKGVFIKEYMLNGKKPTNITFGSNYETFFITMADRGCIEAISNTF</sequence>
<dbReference type="Gene3D" id="2.120.10.30">
    <property type="entry name" value="TolB, C-terminal domain"/>
    <property type="match status" value="1"/>
</dbReference>
<dbReference type="InterPro" id="IPR013658">
    <property type="entry name" value="SGL"/>
</dbReference>
<accession>A0A1H7WWW8</accession>
<keyword evidence="4" id="KW-1185">Reference proteome</keyword>